<dbReference type="Proteomes" id="UP000249725">
    <property type="component" value="Unassembled WGS sequence"/>
</dbReference>
<evidence type="ECO:0000313" key="2">
    <source>
        <dbReference type="EMBL" id="RAK52088.1"/>
    </source>
</evidence>
<dbReference type="AlphaFoldDB" id="A0A328AGW2"/>
<accession>A0A328AGW2</accession>
<keyword evidence="3" id="KW-1185">Reference proteome</keyword>
<evidence type="ECO:0000256" key="1">
    <source>
        <dbReference type="SAM" id="Phobius"/>
    </source>
</evidence>
<name>A0A328AGW2_9CAUL</name>
<evidence type="ECO:0000313" key="3">
    <source>
        <dbReference type="Proteomes" id="UP000249725"/>
    </source>
</evidence>
<protein>
    <submittedName>
        <fullName evidence="2">Uncharacterized protein</fullName>
    </submittedName>
</protein>
<reference evidence="3" key="1">
    <citation type="submission" date="2018-05" db="EMBL/GenBank/DDBJ databases">
        <authorList>
            <person name="Li X."/>
        </authorList>
    </citation>
    <scope>NUCLEOTIDE SEQUENCE [LARGE SCALE GENOMIC DNA]</scope>
    <source>
        <strain evidence="3">YIM 73061</strain>
    </source>
</reference>
<keyword evidence="1" id="KW-0812">Transmembrane</keyword>
<keyword evidence="1" id="KW-0472">Membrane</keyword>
<comment type="caution">
    <text evidence="2">The sequence shown here is derived from an EMBL/GenBank/DDBJ whole genome shotgun (WGS) entry which is preliminary data.</text>
</comment>
<feature type="transmembrane region" description="Helical" evidence="1">
    <location>
        <begin position="41"/>
        <end position="63"/>
    </location>
</feature>
<dbReference type="EMBL" id="QFYR01000003">
    <property type="protein sequence ID" value="RAK52088.1"/>
    <property type="molecule type" value="Genomic_DNA"/>
</dbReference>
<organism evidence="2 3">
    <name type="scientific">Phenylobacterium deserti</name>
    <dbReference type="NCBI Taxonomy" id="1914756"/>
    <lineage>
        <taxon>Bacteria</taxon>
        <taxon>Pseudomonadati</taxon>
        <taxon>Pseudomonadota</taxon>
        <taxon>Alphaproteobacteria</taxon>
        <taxon>Caulobacterales</taxon>
        <taxon>Caulobacteraceae</taxon>
        <taxon>Phenylobacterium</taxon>
    </lineage>
</organism>
<proteinExistence type="predicted"/>
<gene>
    <name evidence="2" type="ORF">DJ018_13110</name>
</gene>
<sequence>MDAPRRSRAWRKKESRLAGGLVETAPANTDEVLSSVKRFPALLRILIILGSAAGFWALIWVGVSAALRN</sequence>
<keyword evidence="1" id="KW-1133">Transmembrane helix</keyword>